<dbReference type="CTD" id="51244"/>
<dbReference type="Proteomes" id="UP001652642">
    <property type="component" value="Chromosome 2"/>
</dbReference>
<feature type="compositionally biased region" description="Basic and acidic residues" evidence="2">
    <location>
        <begin position="133"/>
        <end position="146"/>
    </location>
</feature>
<dbReference type="FunCoup" id="A0A6J0UGX9">
    <property type="interactions" value="637"/>
</dbReference>
<evidence type="ECO:0000259" key="3">
    <source>
        <dbReference type="Pfam" id="PF25449"/>
    </source>
</evidence>
<dbReference type="PANTHER" id="PTHR15885">
    <property type="entry name" value="COILED-COIL DOMAIN-CONTAINING PROTEIN 174"/>
    <property type="match status" value="1"/>
</dbReference>
<dbReference type="OrthoDB" id="333551at2759"/>
<dbReference type="KEGG" id="pvt:110083909"/>
<reference evidence="4" key="1">
    <citation type="submission" date="2025-05" db="UniProtKB">
        <authorList>
            <consortium name="RefSeq"/>
        </authorList>
    </citation>
    <scope>NUCLEOTIDE SEQUENCE [LARGE SCALE GENOMIC DNA]</scope>
</reference>
<feature type="compositionally biased region" description="Low complexity" evidence="2">
    <location>
        <begin position="427"/>
        <end position="450"/>
    </location>
</feature>
<dbReference type="RefSeq" id="XP_020658460.2">
    <property type="nucleotide sequence ID" value="XM_020802801.2"/>
</dbReference>
<keyword evidence="1" id="KW-0175">Coiled coil</keyword>
<proteinExistence type="predicted"/>
<dbReference type="Pfam" id="PF13300">
    <property type="entry name" value="DUF4078"/>
    <property type="match status" value="1"/>
</dbReference>
<feature type="region of interest" description="Disordered" evidence="2">
    <location>
        <begin position="300"/>
        <end position="346"/>
    </location>
</feature>
<dbReference type="GO" id="GO:0005634">
    <property type="term" value="C:nucleus"/>
    <property type="evidence" value="ECO:0007669"/>
    <property type="project" value="TreeGrafter"/>
</dbReference>
<sequence>MDRKKKPLDVTVASLVDLKAELFRKQEEFKKEKFLKDAGVPIKPKVTNKKPSIWTKQNKGVSNRAEKDAEQKIEEQQTLDKSRQKLEEKAQLYEKMTKGDFPDEETEDLYLVDFTQKIIDKQKEIQELGANEAARKATTENGKEEQLSETDIPPPQDPSEEWVDYVDSLGRSRRCMKKDLPHLLQMDKELRGKRQMTEEKTLLSDDMKRELKRQEWEREEEEALKKPMGPIHYEDIREHEARQLGVGYFAFSRDQALRKKQMETLEMLREQTTDQRTKREHLKEKRKAILEARLSKLRAKMRLKNGDTNENGAEEEAVEPVPSEPKPAKEPRVSTESRKVEVVIQERKDTKPGVPYVREWDKGKEFTFGMWSKKQSELRNERDPEFAPPPAYFVGQKRVFKSKGQNWNKLGYSCERTEQNPIGNEPSSSTETLSSSSQSDQFQTSQTYDSGTQNQPPAYQSLDDMLSYYKQVT</sequence>
<dbReference type="Pfam" id="PF25449">
    <property type="entry name" value="CCDC174_GRSR"/>
    <property type="match status" value="1"/>
</dbReference>
<evidence type="ECO:0000256" key="2">
    <source>
        <dbReference type="SAM" id="MobiDB-lite"/>
    </source>
</evidence>
<reference evidence="5" key="2">
    <citation type="submission" date="2025-08" db="UniProtKB">
        <authorList>
            <consortium name="RefSeq"/>
        </authorList>
    </citation>
    <scope>IDENTIFICATION</scope>
</reference>
<evidence type="ECO:0000313" key="4">
    <source>
        <dbReference type="Proteomes" id="UP001652642"/>
    </source>
</evidence>
<feature type="region of interest" description="Disordered" evidence="2">
    <location>
        <begin position="411"/>
        <end position="463"/>
    </location>
</feature>
<keyword evidence="4" id="KW-1185">Reference proteome</keyword>
<evidence type="ECO:0000256" key="1">
    <source>
        <dbReference type="ARBA" id="ARBA00023054"/>
    </source>
</evidence>
<protein>
    <submittedName>
        <fullName evidence="5">Coiled-coil domain-containing protein 174 isoform X1</fullName>
    </submittedName>
</protein>
<organism evidence="4 5">
    <name type="scientific">Pogona vitticeps</name>
    <name type="common">central bearded dragon</name>
    <dbReference type="NCBI Taxonomy" id="103695"/>
    <lineage>
        <taxon>Eukaryota</taxon>
        <taxon>Metazoa</taxon>
        <taxon>Chordata</taxon>
        <taxon>Craniata</taxon>
        <taxon>Vertebrata</taxon>
        <taxon>Euteleostomi</taxon>
        <taxon>Lepidosauria</taxon>
        <taxon>Squamata</taxon>
        <taxon>Bifurcata</taxon>
        <taxon>Unidentata</taxon>
        <taxon>Episquamata</taxon>
        <taxon>Toxicofera</taxon>
        <taxon>Iguania</taxon>
        <taxon>Acrodonta</taxon>
        <taxon>Agamidae</taxon>
        <taxon>Amphibolurinae</taxon>
        <taxon>Pogona</taxon>
    </lineage>
</organism>
<feature type="compositionally biased region" description="Basic and acidic residues" evidence="2">
    <location>
        <begin position="64"/>
        <end position="82"/>
    </location>
</feature>
<name>A0A6J0UGX9_9SAUR</name>
<dbReference type="AlphaFoldDB" id="A0A6J0UGX9"/>
<dbReference type="GeneID" id="110083909"/>
<evidence type="ECO:0000313" key="5">
    <source>
        <dbReference type="RefSeq" id="XP_020658460.2"/>
    </source>
</evidence>
<gene>
    <name evidence="5" type="primary">CCDC174</name>
</gene>
<feature type="compositionally biased region" description="Basic and acidic residues" evidence="2">
    <location>
        <begin position="326"/>
        <end position="346"/>
    </location>
</feature>
<feature type="region of interest" description="Disordered" evidence="2">
    <location>
        <begin position="130"/>
        <end position="162"/>
    </location>
</feature>
<feature type="region of interest" description="Disordered" evidence="2">
    <location>
        <begin position="186"/>
        <end position="206"/>
    </location>
</feature>
<feature type="region of interest" description="Disordered" evidence="2">
    <location>
        <begin position="46"/>
        <end position="82"/>
    </location>
</feature>
<dbReference type="InterPro" id="IPR057464">
    <property type="entry name" value="CCDC174_GRSR"/>
</dbReference>
<accession>A0A6J0UGX9</accession>
<dbReference type="InterPro" id="IPR025066">
    <property type="entry name" value="CCDC174-like"/>
</dbReference>
<feature type="domain" description="CCDC174 alpha/beta GRSR" evidence="3">
    <location>
        <begin position="162"/>
        <end position="191"/>
    </location>
</feature>
<dbReference type="InParanoid" id="A0A6J0UGX9"/>
<dbReference type="PANTHER" id="PTHR15885:SF1">
    <property type="entry name" value="COILED-COIL DOMAIN-CONTAINING PROTEIN 174"/>
    <property type="match status" value="1"/>
</dbReference>